<proteinExistence type="predicted"/>
<evidence type="ECO:0000313" key="2">
    <source>
        <dbReference type="Proteomes" id="UP000537131"/>
    </source>
</evidence>
<reference evidence="1 2" key="1">
    <citation type="submission" date="2020-04" db="EMBL/GenBank/DDBJ databases">
        <authorList>
            <person name="Doyle D.A."/>
        </authorList>
    </citation>
    <scope>NUCLEOTIDE SEQUENCE [LARGE SCALE GENOMIC DNA]</scope>
    <source>
        <strain evidence="1 2">P21</strain>
    </source>
</reference>
<dbReference type="EMBL" id="JABBNI010000007">
    <property type="protein sequence ID" value="NMM61653.1"/>
    <property type="molecule type" value="Genomic_DNA"/>
</dbReference>
<keyword evidence="2" id="KW-1185">Reference proteome</keyword>
<sequence>MLTYETDFQNFLKKLRSKDNESFKELFKYCNGYIIKKYNEKIGRFYGNKYWNDYVSEVSLSIFTATLNFNGNNSRNYKSYIYETILNCVRKTLRNNSKSQIVIKYLDDENDLAYIEKNVTCKENNVLNETLFNKELMHYLNRKLNPLEIQLFKSTYYKKETLKYFAETHNLNYSSIRSISRRMCKKIDYKKIKSLLELKHSFFLFMACIIGGCL</sequence>
<evidence type="ECO:0000313" key="1">
    <source>
        <dbReference type="EMBL" id="NMM61653.1"/>
    </source>
</evidence>
<dbReference type="AlphaFoldDB" id="A0A7Y0HNJ0"/>
<comment type="caution">
    <text evidence="1">The sequence shown here is derived from an EMBL/GenBank/DDBJ whole genome shotgun (WGS) entry which is preliminary data.</text>
</comment>
<dbReference type="InterPro" id="IPR013325">
    <property type="entry name" value="RNA_pol_sigma_r2"/>
</dbReference>
<name>A0A7Y0HNJ0_9CLOT</name>
<dbReference type="Gene3D" id="1.10.1740.10">
    <property type="match status" value="1"/>
</dbReference>
<dbReference type="GO" id="GO:0006352">
    <property type="term" value="P:DNA-templated transcription initiation"/>
    <property type="evidence" value="ECO:0007669"/>
    <property type="project" value="InterPro"/>
</dbReference>
<accession>A0A7Y0HNJ0</accession>
<dbReference type="SUPFAM" id="SSF88946">
    <property type="entry name" value="Sigma2 domain of RNA polymerase sigma factors"/>
    <property type="match status" value="1"/>
</dbReference>
<dbReference type="GO" id="GO:0003700">
    <property type="term" value="F:DNA-binding transcription factor activity"/>
    <property type="evidence" value="ECO:0007669"/>
    <property type="project" value="InterPro"/>
</dbReference>
<gene>
    <name evidence="1" type="ORF">HBE96_02890</name>
</gene>
<dbReference type="RefSeq" id="WP_169296265.1">
    <property type="nucleotide sequence ID" value="NZ_JABBNI010000007.1"/>
</dbReference>
<dbReference type="Proteomes" id="UP000537131">
    <property type="component" value="Unassembled WGS sequence"/>
</dbReference>
<organism evidence="1 2">
    <name type="scientific">Clostridium muellerianum</name>
    <dbReference type="NCBI Taxonomy" id="2716538"/>
    <lineage>
        <taxon>Bacteria</taxon>
        <taxon>Bacillati</taxon>
        <taxon>Bacillota</taxon>
        <taxon>Clostridia</taxon>
        <taxon>Eubacteriales</taxon>
        <taxon>Clostridiaceae</taxon>
        <taxon>Clostridium</taxon>
    </lineage>
</organism>
<reference evidence="1 2" key="2">
    <citation type="submission" date="2020-06" db="EMBL/GenBank/DDBJ databases">
        <title>Complete Genome Sequence of Clostridium muelleri sp. nov. P21T, an Acid-Alcohol Producing Acetogen Isolated from Old Hay.</title>
        <authorList>
            <person name="Duncan K.E."/>
            <person name="Tanner R.S."/>
        </authorList>
    </citation>
    <scope>NUCLEOTIDE SEQUENCE [LARGE SCALE GENOMIC DNA]</scope>
    <source>
        <strain evidence="1 2">P21</strain>
    </source>
</reference>
<protein>
    <submittedName>
        <fullName evidence="1">Sigma-70 family RNA polymerase sigma factor</fullName>
    </submittedName>
</protein>